<dbReference type="RefSeq" id="WP_316426222.1">
    <property type="nucleotide sequence ID" value="NZ_CP130144.1"/>
</dbReference>
<dbReference type="EMBL" id="CP130144">
    <property type="protein sequence ID" value="WNZ44044.1"/>
    <property type="molecule type" value="Genomic_DNA"/>
</dbReference>
<organism evidence="2">
    <name type="scientific">Leptolyngbya boryana CZ1</name>
    <dbReference type="NCBI Taxonomy" id="3060204"/>
    <lineage>
        <taxon>Bacteria</taxon>
        <taxon>Bacillati</taxon>
        <taxon>Cyanobacteriota</taxon>
        <taxon>Cyanophyceae</taxon>
        <taxon>Leptolyngbyales</taxon>
        <taxon>Leptolyngbyaceae</taxon>
        <taxon>Leptolyngbya group</taxon>
        <taxon>Leptolyngbya</taxon>
    </lineage>
</organism>
<dbReference type="AlphaFoldDB" id="A0AA96WTS7"/>
<name>A0AA96WTS7_LEPBY</name>
<reference evidence="2" key="2">
    <citation type="submission" date="2023-07" db="EMBL/GenBank/DDBJ databases">
        <authorList>
            <person name="Bai X.-H."/>
            <person name="Wang H.-H."/>
            <person name="Wang J."/>
            <person name="Ma M.-Y."/>
            <person name="Hu H.-H."/>
            <person name="Song Z.-L."/>
            <person name="Ma H.-G."/>
            <person name="Fan Y."/>
            <person name="Du C.-Y."/>
            <person name="Xu J.-C."/>
        </authorList>
    </citation>
    <scope>NUCLEOTIDE SEQUENCE</scope>
    <source>
        <strain evidence="2">CZ1</strain>
    </source>
</reference>
<dbReference type="Pfam" id="PF12770">
    <property type="entry name" value="CHAT"/>
    <property type="match status" value="1"/>
</dbReference>
<reference evidence="2" key="1">
    <citation type="journal article" date="2023" name="Plants (Basel)">
        <title>Genomic Analysis of Leptolyngbya boryana CZ1 Reveals Efficient Carbon Fixation Modules.</title>
        <authorList>
            <person name="Bai X."/>
            <person name="Wang H."/>
            <person name="Cheng W."/>
            <person name="Wang J."/>
            <person name="Ma M."/>
            <person name="Hu H."/>
            <person name="Song Z."/>
            <person name="Ma H."/>
            <person name="Fan Y."/>
            <person name="Du C."/>
            <person name="Xu J."/>
        </authorList>
    </citation>
    <scope>NUCLEOTIDE SEQUENCE</scope>
    <source>
        <strain evidence="2">CZ1</strain>
    </source>
</reference>
<dbReference type="InterPro" id="IPR024983">
    <property type="entry name" value="CHAT_dom"/>
</dbReference>
<gene>
    <name evidence="2" type="ORF">Q2T42_19610</name>
</gene>
<sequence length="343" mass="37239">MADPLDVRLTIAFDDPDLDAEEREEEAQKLLAQMKDLDEIESLERVIDPHPPEGNKAIGAILAGMLTAQAKLSDANGILGFLGDRLSNKSFEMEVEANGKKLKVKANGQGELMAALPLVQQFLAEQAASSAATEAILILSANPRETSRLRLDQEVRDIAEGLRRASQRDRFALETRWAVRARDLYRAMLDTKPRIVHFSGHSEGGSSTKTEAEHGSNRKLVPVAGSALGQEGLVLEDEAGNAKFLDGAALANLFKLFADQVECVVLNSCYSEVQATEIVQYIPYVIGMNQEIGDRAAIEFAVGFYDALGAGRSVEFAYELGCSAIRLAGIAEHLTPVLKKNLT</sequence>
<feature type="domain" description="CHAT" evidence="1">
    <location>
        <begin position="114"/>
        <end position="314"/>
    </location>
</feature>
<protein>
    <submittedName>
        <fullName evidence="2">CHAT domain-containing protein</fullName>
    </submittedName>
</protein>
<accession>A0AA96WTS7</accession>
<evidence type="ECO:0000313" key="2">
    <source>
        <dbReference type="EMBL" id="WNZ44044.1"/>
    </source>
</evidence>
<proteinExistence type="predicted"/>
<evidence type="ECO:0000259" key="1">
    <source>
        <dbReference type="Pfam" id="PF12770"/>
    </source>
</evidence>